<dbReference type="EMBL" id="JABSTQ010004894">
    <property type="protein sequence ID" value="KAG0440716.1"/>
    <property type="molecule type" value="Genomic_DNA"/>
</dbReference>
<reference evidence="1 2" key="1">
    <citation type="journal article" date="2020" name="Cell">
        <title>Large-Scale Comparative Analyses of Tick Genomes Elucidate Their Genetic Diversity and Vector Capacities.</title>
        <authorList>
            <consortium name="Tick Genome and Microbiome Consortium (TIGMIC)"/>
            <person name="Jia N."/>
            <person name="Wang J."/>
            <person name="Shi W."/>
            <person name="Du L."/>
            <person name="Sun Y."/>
            <person name="Zhan W."/>
            <person name="Jiang J.F."/>
            <person name="Wang Q."/>
            <person name="Zhang B."/>
            <person name="Ji P."/>
            <person name="Bell-Sakyi L."/>
            <person name="Cui X.M."/>
            <person name="Yuan T.T."/>
            <person name="Jiang B.G."/>
            <person name="Yang W.F."/>
            <person name="Lam T.T."/>
            <person name="Chang Q.C."/>
            <person name="Ding S.J."/>
            <person name="Wang X.J."/>
            <person name="Zhu J.G."/>
            <person name="Ruan X.D."/>
            <person name="Zhao L."/>
            <person name="Wei J.T."/>
            <person name="Ye R.Z."/>
            <person name="Que T.C."/>
            <person name="Du C.H."/>
            <person name="Zhou Y.H."/>
            <person name="Cheng J.X."/>
            <person name="Dai P.F."/>
            <person name="Guo W.B."/>
            <person name="Han X.H."/>
            <person name="Huang E.J."/>
            <person name="Li L.F."/>
            <person name="Wei W."/>
            <person name="Gao Y.C."/>
            <person name="Liu J.Z."/>
            <person name="Shao H.Z."/>
            <person name="Wang X."/>
            <person name="Wang C.C."/>
            <person name="Yang T.C."/>
            <person name="Huo Q.B."/>
            <person name="Li W."/>
            <person name="Chen H.Y."/>
            <person name="Chen S.E."/>
            <person name="Zhou L.G."/>
            <person name="Ni X.B."/>
            <person name="Tian J.H."/>
            <person name="Sheng Y."/>
            <person name="Liu T."/>
            <person name="Pan Y.S."/>
            <person name="Xia L.Y."/>
            <person name="Li J."/>
            <person name="Zhao F."/>
            <person name="Cao W.C."/>
        </authorList>
    </citation>
    <scope>NUCLEOTIDE SEQUENCE [LARGE SCALE GENOMIC DNA]</scope>
    <source>
        <strain evidence="1">Iper-2018</strain>
    </source>
</reference>
<sequence length="586" mass="64016">MEPNKGVAWVAVPRKVKMRSFTKYDISLNDDVHWDRSSDDEDDSTIHDSCVRPCGWRYLPARNLSGCLNPMELYNDSQFLAILLYEGDETADAAASPAKRRQPRTAAHPPAPPTVCHTVKTVTTLIARVLFRRLVHFLAASEYHAVMLDFHAMGQFPGVTGCMDCTHVHIRSPSRDDAEVYRNRKGVFLNVQVALQGYADPSASFLLGAPLPPPPAAAAATDRASRPSTRGRGSAQAPRGGRGPRHPRIQNPPSDLFGPPVRVSAPAPTELLDRLPLWQTPDFAFLPPPLAPPPSSTPVSLPIQAATLPTSHLADQVVSQLDIVLHNPQPILIGVGDQQVLAVIQDIVSPPDILLQAIRAAEIPPPVSDYSSIDEASQSSSETEEEDSSAVAADRILRWLDANPAPDEPASPDEELGDDDNSRVPVLLQPCQWQEVRPSVPPPVVDWDLTAHTFSFHPPADYSNLRIKCSARSVINNRPPSPDQLPVLRNAVACMKASGLIQVTKREPFLNPIQLAPKSSTESRFVLDASHLTRHLSAPSFRLDPLPKVLLQAPLPPSAYFMKVDLAEAFYHITLHPQAQSLTTFA</sequence>
<evidence type="ECO:0000313" key="2">
    <source>
        <dbReference type="Proteomes" id="UP000805193"/>
    </source>
</evidence>
<dbReference type="Proteomes" id="UP000805193">
    <property type="component" value="Unassembled WGS sequence"/>
</dbReference>
<protein>
    <submittedName>
        <fullName evidence="1">Uncharacterized protein</fullName>
    </submittedName>
</protein>
<keyword evidence="2" id="KW-1185">Reference proteome</keyword>
<accession>A0AC60QRG4</accession>
<evidence type="ECO:0000313" key="1">
    <source>
        <dbReference type="EMBL" id="KAG0440716.1"/>
    </source>
</evidence>
<comment type="caution">
    <text evidence="1">The sequence shown here is derived from an EMBL/GenBank/DDBJ whole genome shotgun (WGS) entry which is preliminary data.</text>
</comment>
<name>A0AC60QRG4_IXOPE</name>
<gene>
    <name evidence="1" type="ORF">HPB47_016205</name>
</gene>
<organism evidence="1 2">
    <name type="scientific">Ixodes persulcatus</name>
    <name type="common">Taiga tick</name>
    <dbReference type="NCBI Taxonomy" id="34615"/>
    <lineage>
        <taxon>Eukaryota</taxon>
        <taxon>Metazoa</taxon>
        <taxon>Ecdysozoa</taxon>
        <taxon>Arthropoda</taxon>
        <taxon>Chelicerata</taxon>
        <taxon>Arachnida</taxon>
        <taxon>Acari</taxon>
        <taxon>Parasitiformes</taxon>
        <taxon>Ixodida</taxon>
        <taxon>Ixodoidea</taxon>
        <taxon>Ixodidae</taxon>
        <taxon>Ixodinae</taxon>
        <taxon>Ixodes</taxon>
    </lineage>
</organism>
<proteinExistence type="predicted"/>